<gene>
    <name evidence="4" type="ORF">AJ80_02745</name>
</gene>
<accession>A0A2B7YR60</accession>
<reference evidence="4 5" key="1">
    <citation type="submission" date="2017-10" db="EMBL/GenBank/DDBJ databases">
        <title>Comparative genomics in systemic dimorphic fungi from Ajellomycetaceae.</title>
        <authorList>
            <person name="Munoz J.F."/>
            <person name="Mcewen J.G."/>
            <person name="Clay O.K."/>
            <person name="Cuomo C.A."/>
        </authorList>
    </citation>
    <scope>NUCLEOTIDE SEQUENCE [LARGE SCALE GENOMIC DNA]</scope>
    <source>
        <strain evidence="4 5">UAMH7299</strain>
    </source>
</reference>
<proteinExistence type="predicted"/>
<evidence type="ECO:0000313" key="5">
    <source>
        <dbReference type="Proteomes" id="UP000224634"/>
    </source>
</evidence>
<comment type="caution">
    <text evidence="4">The sequence shown here is derived from an EMBL/GenBank/DDBJ whole genome shotgun (WGS) entry which is preliminary data.</text>
</comment>
<dbReference type="InterPro" id="IPR050955">
    <property type="entry name" value="Plant_Biomass_Hydrol_Est"/>
</dbReference>
<dbReference type="AlphaFoldDB" id="A0A2B7YR60"/>
<dbReference type="InterPro" id="IPR001375">
    <property type="entry name" value="Peptidase_S9_cat"/>
</dbReference>
<dbReference type="STRING" id="1447883.A0A2B7YR60"/>
<dbReference type="PANTHER" id="PTHR43037:SF4">
    <property type="entry name" value="PEPTIDASE S9 PROLYL OLIGOPEPTIDASE CATALYTIC DOMAIN-CONTAINING PROTEIN"/>
    <property type="match status" value="1"/>
</dbReference>
<dbReference type="SUPFAM" id="SSF53474">
    <property type="entry name" value="alpha/beta-Hydrolases"/>
    <property type="match status" value="1"/>
</dbReference>
<evidence type="ECO:0000259" key="3">
    <source>
        <dbReference type="Pfam" id="PF00326"/>
    </source>
</evidence>
<dbReference type="OrthoDB" id="449091at2759"/>
<evidence type="ECO:0000256" key="2">
    <source>
        <dbReference type="SAM" id="SignalP"/>
    </source>
</evidence>
<protein>
    <recommendedName>
        <fullName evidence="3">Peptidase S9 prolyl oligopeptidase catalytic domain-containing protein</fullName>
    </recommendedName>
</protein>
<dbReference type="GO" id="GO:0008236">
    <property type="term" value="F:serine-type peptidase activity"/>
    <property type="evidence" value="ECO:0007669"/>
    <property type="project" value="InterPro"/>
</dbReference>
<organism evidence="4 5">
    <name type="scientific">Polytolypa hystricis (strain UAMH7299)</name>
    <dbReference type="NCBI Taxonomy" id="1447883"/>
    <lineage>
        <taxon>Eukaryota</taxon>
        <taxon>Fungi</taxon>
        <taxon>Dikarya</taxon>
        <taxon>Ascomycota</taxon>
        <taxon>Pezizomycotina</taxon>
        <taxon>Eurotiomycetes</taxon>
        <taxon>Eurotiomycetidae</taxon>
        <taxon>Onygenales</taxon>
        <taxon>Onygenales incertae sedis</taxon>
        <taxon>Polytolypa</taxon>
    </lineage>
</organism>
<keyword evidence="5" id="KW-1185">Reference proteome</keyword>
<dbReference type="GO" id="GO:0006508">
    <property type="term" value="P:proteolysis"/>
    <property type="evidence" value="ECO:0007669"/>
    <property type="project" value="InterPro"/>
</dbReference>
<keyword evidence="1 2" id="KW-0732">Signal</keyword>
<dbReference type="EMBL" id="PDNA01000028">
    <property type="protein sequence ID" value="PGH23117.1"/>
    <property type="molecule type" value="Genomic_DNA"/>
</dbReference>
<dbReference type="Gene3D" id="3.40.50.1820">
    <property type="entry name" value="alpha/beta hydrolase"/>
    <property type="match status" value="1"/>
</dbReference>
<evidence type="ECO:0000313" key="4">
    <source>
        <dbReference type="EMBL" id="PGH23117.1"/>
    </source>
</evidence>
<feature type="chain" id="PRO_5013038648" description="Peptidase S9 prolyl oligopeptidase catalytic domain-containing protein" evidence="2">
    <location>
        <begin position="18"/>
        <end position="917"/>
    </location>
</feature>
<name>A0A2B7YR60_POLH7</name>
<dbReference type="Proteomes" id="UP000224634">
    <property type="component" value="Unassembled WGS sequence"/>
</dbReference>
<feature type="domain" description="Peptidase S9 prolyl oligopeptidase catalytic" evidence="3">
    <location>
        <begin position="453"/>
        <end position="585"/>
    </location>
</feature>
<dbReference type="PANTHER" id="PTHR43037">
    <property type="entry name" value="UNNAMED PRODUCT-RELATED"/>
    <property type="match status" value="1"/>
</dbReference>
<evidence type="ECO:0000256" key="1">
    <source>
        <dbReference type="ARBA" id="ARBA00022729"/>
    </source>
</evidence>
<dbReference type="Pfam" id="PF00326">
    <property type="entry name" value="Peptidase_S9"/>
    <property type="match status" value="1"/>
</dbReference>
<sequence>MWLLSSVYFAFINVSLWLSWMHHGDETKTHAPVENMRPSLCPELHNSDESYLTLSRTWHVLGPFKSGTREATWGADHLERLGGFRNLSYDLGARFNSALGPDGYVRWSSIQVEEPVSGAGYAKATINLSFPEVDWAFLRSIYGWSALQYQAWARGNLTVIGTVPVTVGLFTDGVLEFRVDDEPYFGGDFYAYRRAPLIVSLAPGNHVLDIRLVRDVRALGGPEQPTIKARIEIIEALGEVGIDNSTLLTAEVVEGRLLSPFASITFRNHLRSWVEIREIQSFGPSETHLSLLDGPLRLAPYQSRPIAFTVKSHGSSSLNFSFNFGYGVDYSTETRISQTVDVNLTEREINEAQKVTFLHPSGIVSYAILRPPVNSSCHSEVNGKLPVLIGLHGAGLEADSELARHMLDAAYGICTWFIFPTGVTPWSGDDWHTWGSADVLAAVAAIPNWIKAVGWNGPGVALEDWLVSGHSNGGQGTWFFLTHQPDKVVAAAPVSGYSSIENYVPFTMWHNAEPALTAVLKTARQSFKHELLVSNIAGIPVLQQHGSADDNVPAYHSRLMHELIYEAGLSSEYHELEGKGHWFDGVLTTDSLLSFYSRHAAISNSANKLLPLNFSIVVPASGDMGSKGGIVVDQLETPDRSGHIKVSREDGERVWRLSTGNIHRFHLSPAAIRATIPSHIFIDNGTRSFAVPTENAGLMWFVKTSGEWIATRGDSWRSLDQRYGKQLGMMDAILRTTASFTVRAYSQGSDGVASQISRNTFQYFAADSRVISRCKEESFARASDDHNTGNVITVALKDDLPRSELANFPIHVDSGNLVVRRPHLSRGGSSEHKYEFEPGLGAIFLRPLMNDRLELVVWGADLSGLQQASRLVPMLTGVGQPDFVVLSDRCRWQGFAGVYAAGFFDRSWQVSGAPYVT</sequence>
<dbReference type="InterPro" id="IPR029058">
    <property type="entry name" value="AB_hydrolase_fold"/>
</dbReference>
<feature type="signal peptide" evidence="2">
    <location>
        <begin position="1"/>
        <end position="17"/>
    </location>
</feature>